<evidence type="ECO:0000256" key="2">
    <source>
        <dbReference type="ARBA" id="ARBA00022741"/>
    </source>
</evidence>
<gene>
    <name evidence="8" type="ORF">Pa4123_05390</name>
</gene>
<dbReference type="PRINTS" id="PR00301">
    <property type="entry name" value="HEATSHOCK70"/>
</dbReference>
<keyword evidence="5" id="KW-0143">Chaperone</keyword>
<feature type="transmembrane region" description="Helical" evidence="7">
    <location>
        <begin position="397"/>
        <end position="419"/>
    </location>
</feature>
<reference evidence="8" key="1">
    <citation type="submission" date="2022-12" db="EMBL/GenBank/DDBJ databases">
        <title>New Phytohabitans aurantiacus sp. RD004123 nov., an actinomycete isolated from soil.</title>
        <authorList>
            <person name="Triningsih D.W."/>
            <person name="Harunari E."/>
            <person name="Igarashi Y."/>
        </authorList>
    </citation>
    <scope>NUCLEOTIDE SEQUENCE</scope>
    <source>
        <strain evidence="8">RD004123</strain>
    </source>
</reference>
<dbReference type="InterPro" id="IPR018181">
    <property type="entry name" value="Heat_shock_70_CS"/>
</dbReference>
<dbReference type="EMBL" id="BSDI01000001">
    <property type="protein sequence ID" value="GLH95267.1"/>
    <property type="molecule type" value="Genomic_DNA"/>
</dbReference>
<evidence type="ECO:0000313" key="8">
    <source>
        <dbReference type="EMBL" id="GLH95267.1"/>
    </source>
</evidence>
<evidence type="ECO:0008006" key="10">
    <source>
        <dbReference type="Google" id="ProtNLM"/>
    </source>
</evidence>
<evidence type="ECO:0000256" key="7">
    <source>
        <dbReference type="SAM" id="Phobius"/>
    </source>
</evidence>
<evidence type="ECO:0000256" key="6">
    <source>
        <dbReference type="SAM" id="MobiDB-lite"/>
    </source>
</evidence>
<evidence type="ECO:0000256" key="4">
    <source>
        <dbReference type="ARBA" id="ARBA00023016"/>
    </source>
</evidence>
<dbReference type="Proteomes" id="UP001144280">
    <property type="component" value="Unassembled WGS sequence"/>
</dbReference>
<feature type="compositionally biased region" description="Low complexity" evidence="6">
    <location>
        <begin position="471"/>
        <end position="489"/>
    </location>
</feature>
<keyword evidence="3" id="KW-0067">ATP-binding</keyword>
<protein>
    <recommendedName>
        <fullName evidence="10">Hsp70 protein</fullName>
    </recommendedName>
</protein>
<accession>A0ABQ5QM00</accession>
<evidence type="ECO:0000313" key="9">
    <source>
        <dbReference type="Proteomes" id="UP001144280"/>
    </source>
</evidence>
<dbReference type="InterPro" id="IPR043129">
    <property type="entry name" value="ATPase_NBD"/>
</dbReference>
<dbReference type="RefSeq" id="WP_281892151.1">
    <property type="nucleotide sequence ID" value="NZ_BSDI01000001.1"/>
</dbReference>
<dbReference type="PROSITE" id="PS01036">
    <property type="entry name" value="HSP70_3"/>
    <property type="match status" value="1"/>
</dbReference>
<dbReference type="Gene3D" id="3.30.420.40">
    <property type="match status" value="2"/>
</dbReference>
<keyword evidence="2" id="KW-0547">Nucleotide-binding</keyword>
<comment type="caution">
    <text evidence="8">The sequence shown here is derived from an EMBL/GenBank/DDBJ whole genome shotgun (WGS) entry which is preliminary data.</text>
</comment>
<feature type="compositionally biased region" description="Low complexity" evidence="6">
    <location>
        <begin position="446"/>
        <end position="457"/>
    </location>
</feature>
<dbReference type="InterPro" id="IPR013126">
    <property type="entry name" value="Hsp_70_fam"/>
</dbReference>
<dbReference type="SUPFAM" id="SSF53067">
    <property type="entry name" value="Actin-like ATPase domain"/>
    <property type="match status" value="2"/>
</dbReference>
<dbReference type="PANTHER" id="PTHR45639">
    <property type="entry name" value="HSC70CB, ISOFORM G-RELATED"/>
    <property type="match status" value="1"/>
</dbReference>
<keyword evidence="7" id="KW-0812">Transmembrane</keyword>
<proteinExistence type="inferred from homology"/>
<keyword evidence="7" id="KW-0472">Membrane</keyword>
<sequence>MGVDFGTSNTVAMLGWPDGRARPVLFDGAPILPSAIFADQSGELLVGRDAVVAALSYPERFEPYPKRRIDDGMLLLGDVAMPIGDAIAAVLRRVVVETQRVAGQWPSQVALTYPAAWGARRRSSLLEGAARAGITNPQLIPEPLAAAHHFATLLGGRLPVDGHLLVYDFGAGTFDASVVRRTPEGFSVLASEGLADTGGLDIDAAVVAHLGAVYGGRYPDAWQRLLQPSSPADRRHSRQLWDGVRAAKELLSRTSSAVVHLPLLEQDAPITREQLDELARPIVDRTVTAARGALLDAGADLRQLAGVVLVGGASRMPIVATQLHRVLGIAATVLEQPELVVAEGSLLAAAPTSAGDAVRVSEKTADDGESPTVVMQAVRDAGPPTAAAPPPAGRRRAVLAAVAGLATLVVLVGAGLFVTKLVPLPFLDRDNGSLDAGDGGGSFRTPSPGASGALVGALPGGATPGAGTPSGGASASAGGSPKPAGSGTARPRTTPTKASGSGIKGTPLARHRNSDPPLECEGIGIPLTNSANTGNLPEVRLNTCTGGPTVKSHGGWSLTWFIDYENYSYESRFVVELYECGGGLVKKVDTGVVKKIGENDHDVNMDTSGISGEHYTKTRLVSLTLKLDGVVWTNTSDPVVTTACTNI</sequence>
<evidence type="ECO:0000256" key="1">
    <source>
        <dbReference type="ARBA" id="ARBA00007381"/>
    </source>
</evidence>
<keyword evidence="9" id="KW-1185">Reference proteome</keyword>
<keyword evidence="4" id="KW-0346">Stress response</keyword>
<name>A0ABQ5QM00_9ACTN</name>
<dbReference type="Gene3D" id="3.90.640.10">
    <property type="entry name" value="Actin, Chain A, domain 4"/>
    <property type="match status" value="1"/>
</dbReference>
<comment type="similarity">
    <text evidence="1">Belongs to the heat shock protein 70 family.</text>
</comment>
<feature type="region of interest" description="Disordered" evidence="6">
    <location>
        <begin position="437"/>
        <end position="522"/>
    </location>
</feature>
<organism evidence="8 9">
    <name type="scientific">Phytohabitans aurantiacus</name>
    <dbReference type="NCBI Taxonomy" id="3016789"/>
    <lineage>
        <taxon>Bacteria</taxon>
        <taxon>Bacillati</taxon>
        <taxon>Actinomycetota</taxon>
        <taxon>Actinomycetes</taxon>
        <taxon>Micromonosporales</taxon>
        <taxon>Micromonosporaceae</taxon>
    </lineage>
</organism>
<evidence type="ECO:0000256" key="5">
    <source>
        <dbReference type="ARBA" id="ARBA00023186"/>
    </source>
</evidence>
<evidence type="ECO:0000256" key="3">
    <source>
        <dbReference type="ARBA" id="ARBA00022840"/>
    </source>
</evidence>
<dbReference type="Pfam" id="PF00012">
    <property type="entry name" value="HSP70"/>
    <property type="match status" value="1"/>
</dbReference>
<feature type="compositionally biased region" description="Gly residues" evidence="6">
    <location>
        <begin position="458"/>
        <end position="470"/>
    </location>
</feature>
<keyword evidence="7" id="KW-1133">Transmembrane helix</keyword>